<dbReference type="SMART" id="SM00409">
    <property type="entry name" value="IG"/>
    <property type="match status" value="2"/>
</dbReference>
<dbReference type="PANTHER" id="PTHR19433">
    <property type="entry name" value="T-CELL RECEPTOR ALPHA CHAIN V REGION-RELATED"/>
    <property type="match status" value="1"/>
</dbReference>
<evidence type="ECO:0000256" key="1">
    <source>
        <dbReference type="ARBA" id="ARBA00004236"/>
    </source>
</evidence>
<dbReference type="InterPro" id="IPR003599">
    <property type="entry name" value="Ig_sub"/>
</dbReference>
<organism evidence="9 10">
    <name type="scientific">Oncorhynchus mykiss</name>
    <name type="common">Rainbow trout</name>
    <name type="synonym">Salmo gairdneri</name>
    <dbReference type="NCBI Taxonomy" id="8022"/>
    <lineage>
        <taxon>Eukaryota</taxon>
        <taxon>Metazoa</taxon>
        <taxon>Chordata</taxon>
        <taxon>Craniata</taxon>
        <taxon>Vertebrata</taxon>
        <taxon>Euteleostomi</taxon>
        <taxon>Actinopterygii</taxon>
        <taxon>Neopterygii</taxon>
        <taxon>Teleostei</taxon>
        <taxon>Protacanthopterygii</taxon>
        <taxon>Salmoniformes</taxon>
        <taxon>Salmonidae</taxon>
        <taxon>Salmoninae</taxon>
        <taxon>Oncorhynchus</taxon>
    </lineage>
</organism>
<name>A0A8K9WRZ1_ONCMY</name>
<dbReference type="InterPro" id="IPR052051">
    <property type="entry name" value="TCR_complex_component"/>
</dbReference>
<sequence>QHWNGCIFLCIYYGQPYVMIVTHLGGSVTLPCFCDVGIMFSWYKQSFGNIPQLISTIYKYDRNATFYHEFKDNPRFSVEGGQGKNHLMIADVELSDTGTYYCGSAFGNNVEFGQGFILIIKSKEKRDEMCLLTFLSGSGSRNMPVMHQSVSESVQPGDSVTLNCTIHTETCAGEHSVYWFRHGSGESHPGIIYTHGDRSDQCEKNPEAGSPTQSCVYNLPKRNLSLLMLGLTTVLWPHVGRYCLGTGPSWMLSVSDNSDMF</sequence>
<evidence type="ECO:0000256" key="3">
    <source>
        <dbReference type="ARBA" id="ARBA00022729"/>
    </source>
</evidence>
<evidence type="ECO:0000256" key="5">
    <source>
        <dbReference type="ARBA" id="ARBA00023136"/>
    </source>
</evidence>
<dbReference type="InterPro" id="IPR007110">
    <property type="entry name" value="Ig-like_dom"/>
</dbReference>
<keyword evidence="2" id="KW-1003">Cell membrane</keyword>
<dbReference type="GO" id="GO:0005886">
    <property type="term" value="C:plasma membrane"/>
    <property type="evidence" value="ECO:0007669"/>
    <property type="project" value="UniProtKB-SubCell"/>
</dbReference>
<dbReference type="InterPro" id="IPR013106">
    <property type="entry name" value="Ig_V-set"/>
</dbReference>
<dbReference type="PROSITE" id="PS50835">
    <property type="entry name" value="IG_LIKE"/>
    <property type="match status" value="2"/>
</dbReference>
<reference evidence="9" key="1">
    <citation type="submission" date="2020-07" db="EMBL/GenBank/DDBJ databases">
        <title>A long reads based de novo assembly of the rainbow trout Arlee double haploid line genome.</title>
        <authorList>
            <person name="Gao G."/>
            <person name="Palti Y."/>
        </authorList>
    </citation>
    <scope>NUCLEOTIDE SEQUENCE [LARGE SCALE GENOMIC DNA]</scope>
</reference>
<comment type="subcellular location">
    <subcellularLocation>
        <location evidence="1">Cell membrane</location>
    </subcellularLocation>
</comment>
<dbReference type="Ensembl" id="ENSOMYT00000127392.1">
    <property type="protein sequence ID" value="ENSOMYP00000120163.1"/>
    <property type="gene ID" value="ENSOMYG00000070359.1"/>
</dbReference>
<feature type="domain" description="Ig-like" evidence="8">
    <location>
        <begin position="1"/>
        <end position="102"/>
    </location>
</feature>
<dbReference type="InterPro" id="IPR013783">
    <property type="entry name" value="Ig-like_fold"/>
</dbReference>
<reference evidence="9" key="2">
    <citation type="submission" date="2025-08" db="UniProtKB">
        <authorList>
            <consortium name="Ensembl"/>
        </authorList>
    </citation>
    <scope>IDENTIFICATION</scope>
</reference>
<evidence type="ECO:0000313" key="10">
    <source>
        <dbReference type="Proteomes" id="UP000694395"/>
    </source>
</evidence>
<proteinExistence type="predicted"/>
<evidence type="ECO:0000256" key="2">
    <source>
        <dbReference type="ARBA" id="ARBA00022475"/>
    </source>
</evidence>
<evidence type="ECO:0000313" key="9">
    <source>
        <dbReference type="Ensembl" id="ENSOMYP00000120163.1"/>
    </source>
</evidence>
<dbReference type="Proteomes" id="UP000694395">
    <property type="component" value="Chromosome 9"/>
</dbReference>
<dbReference type="GeneTree" id="ENSGT00950000182968"/>
<dbReference type="Gene3D" id="2.60.40.10">
    <property type="entry name" value="Immunoglobulins"/>
    <property type="match status" value="2"/>
</dbReference>
<dbReference type="AlphaFoldDB" id="A0A8K9WRZ1"/>
<keyword evidence="7" id="KW-0325">Glycoprotein</keyword>
<evidence type="ECO:0000256" key="7">
    <source>
        <dbReference type="ARBA" id="ARBA00023180"/>
    </source>
</evidence>
<keyword evidence="5" id="KW-0472">Membrane</keyword>
<reference evidence="9" key="3">
    <citation type="submission" date="2025-09" db="UniProtKB">
        <authorList>
            <consortium name="Ensembl"/>
        </authorList>
    </citation>
    <scope>IDENTIFICATION</scope>
</reference>
<protein>
    <recommendedName>
        <fullName evidence="8">Ig-like domain-containing protein</fullName>
    </recommendedName>
</protein>
<dbReference type="GO" id="GO:0002376">
    <property type="term" value="P:immune system process"/>
    <property type="evidence" value="ECO:0007669"/>
    <property type="project" value="UniProtKB-KW"/>
</dbReference>
<dbReference type="InterPro" id="IPR036179">
    <property type="entry name" value="Ig-like_dom_sf"/>
</dbReference>
<evidence type="ECO:0000256" key="6">
    <source>
        <dbReference type="ARBA" id="ARBA00023157"/>
    </source>
</evidence>
<dbReference type="GO" id="GO:0009617">
    <property type="term" value="P:response to bacterium"/>
    <property type="evidence" value="ECO:0007669"/>
    <property type="project" value="TreeGrafter"/>
</dbReference>
<feature type="domain" description="Ig-like" evidence="8">
    <location>
        <begin position="144"/>
        <end position="186"/>
    </location>
</feature>
<dbReference type="Pfam" id="PF07686">
    <property type="entry name" value="V-set"/>
    <property type="match status" value="1"/>
</dbReference>
<dbReference type="SUPFAM" id="SSF48726">
    <property type="entry name" value="Immunoglobulin"/>
    <property type="match status" value="2"/>
</dbReference>
<keyword evidence="10" id="KW-1185">Reference proteome</keyword>
<dbReference type="PANTHER" id="PTHR19433:SF127">
    <property type="entry name" value="NITR9"/>
    <property type="match status" value="1"/>
</dbReference>
<keyword evidence="6" id="KW-1015">Disulfide bond</keyword>
<keyword evidence="4" id="KW-0391">Immunity</keyword>
<keyword evidence="3" id="KW-0732">Signal</keyword>
<accession>A0A8K9WRZ1</accession>
<evidence type="ECO:0000256" key="4">
    <source>
        <dbReference type="ARBA" id="ARBA00022859"/>
    </source>
</evidence>
<evidence type="ECO:0000259" key="8">
    <source>
        <dbReference type="PROSITE" id="PS50835"/>
    </source>
</evidence>